<evidence type="ECO:0000256" key="5">
    <source>
        <dbReference type="ARBA" id="ARBA00022723"/>
    </source>
</evidence>
<evidence type="ECO:0000313" key="13">
    <source>
        <dbReference type="Proteomes" id="UP000007013"/>
    </source>
</evidence>
<dbReference type="STRING" id="452637.Oter_2170"/>
<dbReference type="RefSeq" id="WP_012374990.1">
    <property type="nucleotide sequence ID" value="NC_010571.1"/>
</dbReference>
<dbReference type="Pfam" id="PF09296">
    <property type="entry name" value="NUDIX-like"/>
    <property type="match status" value="1"/>
</dbReference>
<dbReference type="InterPro" id="IPR050241">
    <property type="entry name" value="NAD-cap_RNA_hydrolase_NudC"/>
</dbReference>
<comment type="cofactor">
    <cofactor evidence="2">
        <name>Zn(2+)</name>
        <dbReference type="ChEBI" id="CHEBI:29105"/>
    </cofactor>
</comment>
<sequence length="278" mass="30427">MAFIYHHARQATPGPDEPCLVIEGKRLLVRAAAVASGPRSEDARLLPGYAALAGWPGAAVAPLQIGELDGRNCWMLGVENAELRAPAGCEWIETRALLGVFTPAQWHAVSCARHLYWWQSRHRFCGVCGTPTELATDEPARRCPRCGALFFPVVSPAVIVAITRGEELLLAHNRNFPAGMFSLLAGFVDPGETLEQAVVREVREEVGIEIGGLSYVESQPWAFPNSLMIGFRARRVGGEIVADGKEIEEAGWFRRSALPQIPQPGTVARRLIEAWLKE</sequence>
<dbReference type="EC" id="3.6.1.22" evidence="4"/>
<keyword evidence="7" id="KW-0460">Magnesium</keyword>
<dbReference type="Gene3D" id="3.90.79.10">
    <property type="entry name" value="Nucleoside Triphosphate Pyrophosphohydrolase"/>
    <property type="match status" value="1"/>
</dbReference>
<evidence type="ECO:0000259" key="11">
    <source>
        <dbReference type="PROSITE" id="PS51462"/>
    </source>
</evidence>
<dbReference type="GO" id="GO:0006742">
    <property type="term" value="P:NADP+ catabolic process"/>
    <property type="evidence" value="ECO:0007669"/>
    <property type="project" value="TreeGrafter"/>
</dbReference>
<dbReference type="Pfam" id="PF00293">
    <property type="entry name" value="NUDIX"/>
    <property type="match status" value="1"/>
</dbReference>
<evidence type="ECO:0000256" key="6">
    <source>
        <dbReference type="ARBA" id="ARBA00022801"/>
    </source>
</evidence>
<dbReference type="InterPro" id="IPR049734">
    <property type="entry name" value="NudC-like_C"/>
</dbReference>
<proteinExistence type="inferred from homology"/>
<keyword evidence="5" id="KW-0479">Metal-binding</keyword>
<dbReference type="GO" id="GO:0005829">
    <property type="term" value="C:cytosol"/>
    <property type="evidence" value="ECO:0007669"/>
    <property type="project" value="TreeGrafter"/>
</dbReference>
<dbReference type="PANTHER" id="PTHR42904:SF6">
    <property type="entry name" value="NAD-CAPPED RNA HYDROLASE NUDT12"/>
    <property type="match status" value="1"/>
</dbReference>
<keyword evidence="6 10" id="KW-0378">Hydrolase</keyword>
<evidence type="ECO:0000256" key="3">
    <source>
        <dbReference type="ARBA" id="ARBA00009595"/>
    </source>
</evidence>
<dbReference type="PROSITE" id="PS00893">
    <property type="entry name" value="NUDIX_BOX"/>
    <property type="match status" value="1"/>
</dbReference>
<evidence type="ECO:0000256" key="7">
    <source>
        <dbReference type="ARBA" id="ARBA00022842"/>
    </source>
</evidence>
<dbReference type="Proteomes" id="UP000007013">
    <property type="component" value="Chromosome"/>
</dbReference>
<evidence type="ECO:0000256" key="9">
    <source>
        <dbReference type="ARBA" id="ARBA00023679"/>
    </source>
</evidence>
<dbReference type="PANTHER" id="PTHR42904">
    <property type="entry name" value="NUDIX HYDROLASE, NUDC SUBFAMILY"/>
    <property type="match status" value="1"/>
</dbReference>
<feature type="domain" description="Nudix hydrolase" evidence="11">
    <location>
        <begin position="152"/>
        <end position="275"/>
    </location>
</feature>
<dbReference type="InterPro" id="IPR020084">
    <property type="entry name" value="NUDIX_hydrolase_CS"/>
</dbReference>
<dbReference type="NCBIfam" id="NF001299">
    <property type="entry name" value="PRK00241.1"/>
    <property type="match status" value="1"/>
</dbReference>
<comment type="similarity">
    <text evidence="3">Belongs to the Nudix hydrolase family. NudC subfamily.</text>
</comment>
<dbReference type="InterPro" id="IPR015376">
    <property type="entry name" value="Znr_NADH_PPase"/>
</dbReference>
<dbReference type="GO" id="GO:0019677">
    <property type="term" value="P:NAD+ catabolic process"/>
    <property type="evidence" value="ECO:0007669"/>
    <property type="project" value="TreeGrafter"/>
</dbReference>
<dbReference type="GO" id="GO:0046872">
    <property type="term" value="F:metal ion binding"/>
    <property type="evidence" value="ECO:0007669"/>
    <property type="project" value="UniProtKB-KW"/>
</dbReference>
<dbReference type="EMBL" id="CP001032">
    <property type="protein sequence ID" value="ACB75453.1"/>
    <property type="molecule type" value="Genomic_DNA"/>
</dbReference>
<dbReference type="InterPro" id="IPR015375">
    <property type="entry name" value="NADH_PPase-like_N"/>
</dbReference>
<evidence type="ECO:0000313" key="12">
    <source>
        <dbReference type="EMBL" id="ACB75453.1"/>
    </source>
</evidence>
<comment type="cofactor">
    <cofactor evidence="1">
        <name>Mg(2+)</name>
        <dbReference type="ChEBI" id="CHEBI:18420"/>
    </cofactor>
</comment>
<dbReference type="InterPro" id="IPR015797">
    <property type="entry name" value="NUDIX_hydrolase-like_dom_sf"/>
</dbReference>
<dbReference type="GO" id="GO:0035529">
    <property type="term" value="F:NADH pyrophosphatase activity"/>
    <property type="evidence" value="ECO:0007669"/>
    <property type="project" value="TreeGrafter"/>
</dbReference>
<dbReference type="InterPro" id="IPR000086">
    <property type="entry name" value="NUDIX_hydrolase_dom"/>
</dbReference>
<dbReference type="Gene3D" id="3.90.79.20">
    <property type="match status" value="1"/>
</dbReference>
<dbReference type="KEGG" id="ote:Oter_2170"/>
<evidence type="ECO:0000256" key="1">
    <source>
        <dbReference type="ARBA" id="ARBA00001946"/>
    </source>
</evidence>
<dbReference type="CDD" id="cd03429">
    <property type="entry name" value="NUDIX_NADH_pyrophosphatase_Nudt13"/>
    <property type="match status" value="1"/>
</dbReference>
<dbReference type="Pfam" id="PF09297">
    <property type="entry name" value="Zn_ribbon_NUD"/>
    <property type="match status" value="1"/>
</dbReference>
<accession>B1ZNT3</accession>
<keyword evidence="13" id="KW-1185">Reference proteome</keyword>
<comment type="catalytic activity">
    <reaction evidence="9">
        <text>a 5'-end NAD(+)-phospho-ribonucleoside in mRNA + H2O = a 5'-end phospho-adenosine-phospho-ribonucleoside in mRNA + beta-nicotinamide D-ribonucleotide + 2 H(+)</text>
        <dbReference type="Rhea" id="RHEA:60876"/>
        <dbReference type="Rhea" id="RHEA-COMP:15698"/>
        <dbReference type="Rhea" id="RHEA-COMP:15719"/>
        <dbReference type="ChEBI" id="CHEBI:14649"/>
        <dbReference type="ChEBI" id="CHEBI:15377"/>
        <dbReference type="ChEBI" id="CHEBI:15378"/>
        <dbReference type="ChEBI" id="CHEBI:144029"/>
        <dbReference type="ChEBI" id="CHEBI:144051"/>
    </reaction>
    <physiologicalReaction direction="left-to-right" evidence="9">
        <dbReference type="Rhea" id="RHEA:60877"/>
    </physiologicalReaction>
</comment>
<evidence type="ECO:0000256" key="4">
    <source>
        <dbReference type="ARBA" id="ARBA00012381"/>
    </source>
</evidence>
<dbReference type="eggNOG" id="COG2816">
    <property type="taxonomic scope" value="Bacteria"/>
</dbReference>
<keyword evidence="8" id="KW-0520">NAD</keyword>
<dbReference type="SUPFAM" id="SSF55811">
    <property type="entry name" value="Nudix"/>
    <property type="match status" value="2"/>
</dbReference>
<evidence type="ECO:0000256" key="10">
    <source>
        <dbReference type="RuleBase" id="RU003476"/>
    </source>
</evidence>
<name>B1ZNT3_OPITP</name>
<reference evidence="12 13" key="1">
    <citation type="journal article" date="2011" name="J. Bacteriol.">
        <title>Genome sequence of the verrucomicrobium Opitutus terrae PB90-1, an abundant inhabitant of rice paddy soil ecosystems.</title>
        <authorList>
            <person name="van Passel M.W."/>
            <person name="Kant R."/>
            <person name="Palva A."/>
            <person name="Copeland A."/>
            <person name="Lucas S."/>
            <person name="Lapidus A."/>
            <person name="Glavina del Rio T."/>
            <person name="Pitluck S."/>
            <person name="Goltsman E."/>
            <person name="Clum A."/>
            <person name="Sun H."/>
            <person name="Schmutz J."/>
            <person name="Larimer F.W."/>
            <person name="Land M.L."/>
            <person name="Hauser L."/>
            <person name="Kyrpides N."/>
            <person name="Mikhailova N."/>
            <person name="Richardson P.P."/>
            <person name="Janssen P.H."/>
            <person name="de Vos W.M."/>
            <person name="Smidt H."/>
        </authorList>
    </citation>
    <scope>NUCLEOTIDE SEQUENCE [LARGE SCALE GENOMIC DNA]</scope>
    <source>
        <strain evidence="13">DSM 11246 / JCM 15787 / PB90-1</strain>
    </source>
</reference>
<gene>
    <name evidence="12" type="ordered locus">Oter_2170</name>
</gene>
<dbReference type="PRINTS" id="PR00502">
    <property type="entry name" value="NUDIXFAMILY"/>
</dbReference>
<evidence type="ECO:0000256" key="8">
    <source>
        <dbReference type="ARBA" id="ARBA00023027"/>
    </source>
</evidence>
<protein>
    <recommendedName>
        <fullName evidence="4">NAD(+) diphosphatase</fullName>
        <ecNumber evidence="4">3.6.1.22</ecNumber>
    </recommendedName>
</protein>
<evidence type="ECO:0000256" key="2">
    <source>
        <dbReference type="ARBA" id="ARBA00001947"/>
    </source>
</evidence>
<dbReference type="AlphaFoldDB" id="B1ZNT3"/>
<dbReference type="InterPro" id="IPR020476">
    <property type="entry name" value="Nudix_hydrolase"/>
</dbReference>
<organism evidence="12 13">
    <name type="scientific">Opitutus terrae (strain DSM 11246 / JCM 15787 / PB90-1)</name>
    <dbReference type="NCBI Taxonomy" id="452637"/>
    <lineage>
        <taxon>Bacteria</taxon>
        <taxon>Pseudomonadati</taxon>
        <taxon>Verrucomicrobiota</taxon>
        <taxon>Opitutia</taxon>
        <taxon>Opitutales</taxon>
        <taxon>Opitutaceae</taxon>
        <taxon>Opitutus</taxon>
    </lineage>
</organism>
<dbReference type="HOGENOM" id="CLU_037162_0_1_0"/>
<dbReference type="PROSITE" id="PS51462">
    <property type="entry name" value="NUDIX"/>
    <property type="match status" value="1"/>
</dbReference>